<dbReference type="PANTHER" id="PTHR28259">
    <property type="entry name" value="FLUORIDE EXPORT PROTEIN 1-RELATED"/>
    <property type="match status" value="1"/>
</dbReference>
<gene>
    <name evidence="10" type="primary">fluC</name>
    <name evidence="10" type="synonym">crcB</name>
    <name evidence="11" type="ORF">AB1471_08065</name>
</gene>
<keyword evidence="3 10" id="KW-0812">Transmembrane</keyword>
<evidence type="ECO:0000256" key="10">
    <source>
        <dbReference type="HAMAP-Rule" id="MF_00454"/>
    </source>
</evidence>
<keyword evidence="2 10" id="KW-1003">Cell membrane</keyword>
<evidence type="ECO:0000256" key="4">
    <source>
        <dbReference type="ARBA" id="ARBA00022989"/>
    </source>
</evidence>
<comment type="activity regulation">
    <text evidence="10">Na(+) is not transported, but it plays an essential structural role and its presence is essential for fluoride channel function.</text>
</comment>
<feature type="transmembrane region" description="Helical" evidence="10">
    <location>
        <begin position="61"/>
        <end position="86"/>
    </location>
</feature>
<evidence type="ECO:0000256" key="5">
    <source>
        <dbReference type="ARBA" id="ARBA00023136"/>
    </source>
</evidence>
<dbReference type="PANTHER" id="PTHR28259:SF1">
    <property type="entry name" value="FLUORIDE EXPORT PROTEIN 1-RELATED"/>
    <property type="match status" value="1"/>
</dbReference>
<keyword evidence="10" id="KW-0813">Transport</keyword>
<evidence type="ECO:0000256" key="2">
    <source>
        <dbReference type="ARBA" id="ARBA00022475"/>
    </source>
</evidence>
<comment type="caution">
    <text evidence="11">The sequence shown here is derived from an EMBL/GenBank/DDBJ whole genome shotgun (WGS) entry which is preliminary data.</text>
</comment>
<feature type="binding site" evidence="10">
    <location>
        <position position="72"/>
    </location>
    <ligand>
        <name>Na(+)</name>
        <dbReference type="ChEBI" id="CHEBI:29101"/>
        <note>structural</note>
    </ligand>
</feature>
<feature type="binding site" evidence="10">
    <location>
        <position position="69"/>
    </location>
    <ligand>
        <name>Na(+)</name>
        <dbReference type="ChEBI" id="CHEBI:29101"/>
        <note>structural</note>
    </ligand>
</feature>
<accession>A0ABV3Q3R9</accession>
<dbReference type="InterPro" id="IPR003691">
    <property type="entry name" value="FluC"/>
</dbReference>
<evidence type="ECO:0000256" key="7">
    <source>
        <dbReference type="ARBA" id="ARBA00035120"/>
    </source>
</evidence>
<feature type="transmembrane region" description="Helical" evidence="10">
    <location>
        <begin position="92"/>
        <end position="114"/>
    </location>
</feature>
<evidence type="ECO:0000256" key="3">
    <source>
        <dbReference type="ARBA" id="ARBA00022692"/>
    </source>
</evidence>
<keyword evidence="6 10" id="KW-0407">Ion channel</keyword>
<evidence type="ECO:0000313" key="12">
    <source>
        <dbReference type="Proteomes" id="UP001556040"/>
    </source>
</evidence>
<reference evidence="11 12" key="1">
    <citation type="journal article" date="1979" name="Int. J. Syst. Evol. Microbiol.">
        <title>Bacillus globisporus subsp. marinus subsp. nov.</title>
        <authorList>
            <person name="Liu H."/>
        </authorList>
    </citation>
    <scope>NUCLEOTIDE SEQUENCE [LARGE SCALE GENOMIC DNA]</scope>
    <source>
        <strain evidence="11 12">DSM 1297</strain>
    </source>
</reference>
<evidence type="ECO:0000256" key="8">
    <source>
        <dbReference type="ARBA" id="ARBA00035585"/>
    </source>
</evidence>
<name>A0ABV3Q3R9_9BACL</name>
<evidence type="ECO:0000256" key="6">
    <source>
        <dbReference type="ARBA" id="ARBA00023303"/>
    </source>
</evidence>
<evidence type="ECO:0000256" key="9">
    <source>
        <dbReference type="ARBA" id="ARBA00049940"/>
    </source>
</evidence>
<proteinExistence type="inferred from homology"/>
<keyword evidence="4 10" id="KW-1133">Transmembrane helix</keyword>
<keyword evidence="10" id="KW-0479">Metal-binding</keyword>
<keyword evidence="12" id="KW-1185">Reference proteome</keyword>
<keyword evidence="10" id="KW-0406">Ion transport</keyword>
<protein>
    <recommendedName>
        <fullName evidence="10">Fluoride-specific ion channel FluC</fullName>
    </recommendedName>
</protein>
<dbReference type="EMBL" id="JBFMIA010000005">
    <property type="protein sequence ID" value="MEW9501756.1"/>
    <property type="molecule type" value="Genomic_DNA"/>
</dbReference>
<comment type="similarity">
    <text evidence="7 10">Belongs to the fluoride channel Fluc/FEX (TC 1.A.43) family.</text>
</comment>
<comment type="catalytic activity">
    <reaction evidence="8">
        <text>fluoride(in) = fluoride(out)</text>
        <dbReference type="Rhea" id="RHEA:76159"/>
        <dbReference type="ChEBI" id="CHEBI:17051"/>
    </reaction>
    <physiologicalReaction direction="left-to-right" evidence="8">
        <dbReference type="Rhea" id="RHEA:76160"/>
    </physiologicalReaction>
</comment>
<comment type="function">
    <text evidence="9 10">Fluoride-specific ion channel. Important for reducing fluoride concentration in the cell, thus reducing its toxicity.</text>
</comment>
<sequence>MNLILVGFGGAIGAFLRAWLFIFVPITHPFPISTLLANLVGTFVLSFITFLFIHKYRRMKLFLGTGILGSFTSVSAFSVETIGLFGVNVLYASIYLVVTVVGGVLCAFLGAYFARSFSKEEGVA</sequence>
<dbReference type="HAMAP" id="MF_00454">
    <property type="entry name" value="FluC"/>
    <property type="match status" value="1"/>
</dbReference>
<feature type="transmembrane region" description="Helical" evidence="10">
    <location>
        <begin position="5"/>
        <end position="26"/>
    </location>
</feature>
<dbReference type="Proteomes" id="UP001556040">
    <property type="component" value="Unassembled WGS sequence"/>
</dbReference>
<dbReference type="Pfam" id="PF02537">
    <property type="entry name" value="CRCB"/>
    <property type="match status" value="1"/>
</dbReference>
<dbReference type="RefSeq" id="WP_367779239.1">
    <property type="nucleotide sequence ID" value="NZ_JBFMIA010000005.1"/>
</dbReference>
<evidence type="ECO:0000313" key="11">
    <source>
        <dbReference type="EMBL" id="MEW9501756.1"/>
    </source>
</evidence>
<feature type="transmembrane region" description="Helical" evidence="10">
    <location>
        <begin position="32"/>
        <end position="54"/>
    </location>
</feature>
<comment type="subcellular location">
    <subcellularLocation>
        <location evidence="1 10">Cell membrane</location>
        <topology evidence="1 10">Multi-pass membrane protein</topology>
    </subcellularLocation>
</comment>
<evidence type="ECO:0000256" key="1">
    <source>
        <dbReference type="ARBA" id="ARBA00004651"/>
    </source>
</evidence>
<keyword evidence="10" id="KW-0915">Sodium</keyword>
<organism evidence="11 12">
    <name type="scientific">Jeotgalibacillus marinus</name>
    <dbReference type="NCBI Taxonomy" id="86667"/>
    <lineage>
        <taxon>Bacteria</taxon>
        <taxon>Bacillati</taxon>
        <taxon>Bacillota</taxon>
        <taxon>Bacilli</taxon>
        <taxon>Bacillales</taxon>
        <taxon>Caryophanaceae</taxon>
        <taxon>Jeotgalibacillus</taxon>
    </lineage>
</organism>
<keyword evidence="5 10" id="KW-0472">Membrane</keyword>